<reference evidence="2" key="2">
    <citation type="submission" date="2020-05" db="EMBL/GenBank/DDBJ databases">
        <title>Bacillus alkalisoli sp. nov. isolated from saline soil.</title>
        <authorList>
            <person name="Sun J.-Q."/>
            <person name="Xu L."/>
        </authorList>
    </citation>
    <scope>NUCLEOTIDE SEQUENCE</scope>
    <source>
        <strain evidence="2">M4U3P1</strain>
    </source>
</reference>
<evidence type="ECO:0000313" key="2">
    <source>
        <dbReference type="EMBL" id="QKS71714.1"/>
    </source>
</evidence>
<organism evidence="2 3">
    <name type="scientific">Paenalkalicoccus suaedae</name>
    <dbReference type="NCBI Taxonomy" id="2592382"/>
    <lineage>
        <taxon>Bacteria</taxon>
        <taxon>Bacillati</taxon>
        <taxon>Bacillota</taxon>
        <taxon>Bacilli</taxon>
        <taxon>Bacillales</taxon>
        <taxon>Bacillaceae</taxon>
        <taxon>Paenalkalicoccus</taxon>
    </lineage>
</organism>
<sequence>MAFELNYKNQFKLDVTPDAEEPSFETLAAGISSVEPANNEELDQTAYFDGEGFSETDVIGAQLVLSVSGHRKVGDAAQDYIFSKYLEVGDARRTRFEWETPSGELFEGNVTIANIEGPGGEARAKGEFSFEIHFNGKPEYTPAPEPTP</sequence>
<reference evidence="3" key="1">
    <citation type="submission" date="2019-07" db="EMBL/GenBank/DDBJ databases">
        <title>Bacillus alkalisoli sp. nov. isolated from saline soil.</title>
        <authorList>
            <person name="Sun J.-Q."/>
            <person name="Xu L."/>
        </authorList>
    </citation>
    <scope>NUCLEOTIDE SEQUENCE [LARGE SCALE GENOMIC DNA]</scope>
    <source>
        <strain evidence="1 3">M4U3P1</strain>
    </source>
</reference>
<protein>
    <submittedName>
        <fullName evidence="2">Capsid protein</fullName>
    </submittedName>
</protein>
<dbReference type="RefSeq" id="WP_176009692.1">
    <property type="nucleotide sequence ID" value="NZ_CP041372.2"/>
</dbReference>
<dbReference type="EMBL" id="CP041372">
    <property type="protein sequence ID" value="QKS71714.1"/>
    <property type="molecule type" value="Genomic_DNA"/>
</dbReference>
<evidence type="ECO:0000313" key="1">
    <source>
        <dbReference type="EMBL" id="QKS71660.1"/>
    </source>
</evidence>
<gene>
    <name evidence="1" type="ORF">FLK61_33805</name>
    <name evidence="2" type="ORF">FLK61_34100</name>
</gene>
<keyword evidence="3" id="KW-1185">Reference proteome</keyword>
<name>A0A859FGE1_9BACI</name>
<evidence type="ECO:0000313" key="3">
    <source>
        <dbReference type="Proteomes" id="UP000318138"/>
    </source>
</evidence>
<dbReference type="KEGG" id="psua:FLK61_34100"/>
<dbReference type="EMBL" id="CP041372">
    <property type="protein sequence ID" value="QKS71660.1"/>
    <property type="molecule type" value="Genomic_DNA"/>
</dbReference>
<dbReference type="Proteomes" id="UP000318138">
    <property type="component" value="Chromosome"/>
</dbReference>
<proteinExistence type="predicted"/>
<accession>A0A859FGE1</accession>
<dbReference type="NCBIfam" id="NF047353">
    <property type="entry name" value="tube_lmo2291"/>
    <property type="match status" value="1"/>
</dbReference>
<dbReference type="KEGG" id="psua:FLK61_33805"/>
<dbReference type="AlphaFoldDB" id="A0A859FGE1"/>